<dbReference type="PATRIC" id="fig|1684.4.peg.350"/>
<dbReference type="PROSITE" id="PS00893">
    <property type="entry name" value="NUDIX_BOX"/>
    <property type="match status" value="1"/>
</dbReference>
<dbReference type="PROSITE" id="PS51462">
    <property type="entry name" value="NUDIX"/>
    <property type="match status" value="1"/>
</dbReference>
<dbReference type="PANTHER" id="PTHR42904:SF6">
    <property type="entry name" value="NAD-CAPPED RNA HYDROLASE NUDT12"/>
    <property type="match status" value="1"/>
</dbReference>
<accession>A0A0F4L1U4</accession>
<dbReference type="GO" id="GO:0006742">
    <property type="term" value="P:NADP+ catabolic process"/>
    <property type="evidence" value="ECO:0007669"/>
    <property type="project" value="TreeGrafter"/>
</dbReference>
<keyword evidence="7" id="KW-0460">Magnesium</keyword>
<comment type="catalytic activity">
    <reaction evidence="9">
        <text>a 5'-end NAD(+)-phospho-ribonucleoside in mRNA + H2O = a 5'-end phospho-adenosine-phospho-ribonucleoside in mRNA + beta-nicotinamide D-ribonucleotide + 2 H(+)</text>
        <dbReference type="Rhea" id="RHEA:60876"/>
        <dbReference type="Rhea" id="RHEA-COMP:15698"/>
        <dbReference type="Rhea" id="RHEA-COMP:15719"/>
        <dbReference type="ChEBI" id="CHEBI:14649"/>
        <dbReference type="ChEBI" id="CHEBI:15377"/>
        <dbReference type="ChEBI" id="CHEBI:15378"/>
        <dbReference type="ChEBI" id="CHEBI:144029"/>
        <dbReference type="ChEBI" id="CHEBI:144051"/>
    </reaction>
    <physiologicalReaction direction="left-to-right" evidence="9">
        <dbReference type="Rhea" id="RHEA:60877"/>
    </physiologicalReaction>
</comment>
<comment type="cofactor">
    <cofactor evidence="2">
        <name>Zn(2+)</name>
        <dbReference type="ChEBI" id="CHEBI:29105"/>
    </cofactor>
</comment>
<dbReference type="Proteomes" id="UP000033648">
    <property type="component" value="Unassembled WGS sequence"/>
</dbReference>
<dbReference type="EC" id="3.6.1.22" evidence="4"/>
<comment type="similarity">
    <text evidence="3">Belongs to the Nudix hydrolase family. NudC subfamily.</text>
</comment>
<dbReference type="OrthoDB" id="9791656at2"/>
<evidence type="ECO:0000256" key="4">
    <source>
        <dbReference type="ARBA" id="ARBA00012381"/>
    </source>
</evidence>
<evidence type="ECO:0000256" key="2">
    <source>
        <dbReference type="ARBA" id="ARBA00001947"/>
    </source>
</evidence>
<keyword evidence="8" id="KW-0520">NAD</keyword>
<dbReference type="CDD" id="cd03429">
    <property type="entry name" value="NUDIX_NADH_pyrophosphatase_Nudt13"/>
    <property type="match status" value="1"/>
</dbReference>
<keyword evidence="5" id="KW-0479">Metal-binding</keyword>
<protein>
    <recommendedName>
        <fullName evidence="4">NAD(+) diphosphatase</fullName>
        <ecNumber evidence="4">3.6.1.22</ecNumber>
    </recommendedName>
</protein>
<keyword evidence="6" id="KW-0378">Hydrolase</keyword>
<dbReference type="NCBIfam" id="NF001299">
    <property type="entry name" value="PRK00241.1"/>
    <property type="match status" value="1"/>
</dbReference>
<dbReference type="GO" id="GO:0035529">
    <property type="term" value="F:NADH pyrophosphatase activity"/>
    <property type="evidence" value="ECO:0007669"/>
    <property type="project" value="TreeGrafter"/>
</dbReference>
<dbReference type="PANTHER" id="PTHR42904">
    <property type="entry name" value="NUDIX HYDROLASE, NUDC SUBFAMILY"/>
    <property type="match status" value="1"/>
</dbReference>
<dbReference type="InterPro" id="IPR015797">
    <property type="entry name" value="NUDIX_hydrolase-like_dom_sf"/>
</dbReference>
<dbReference type="GO" id="GO:0019677">
    <property type="term" value="P:NAD+ catabolic process"/>
    <property type="evidence" value="ECO:0007669"/>
    <property type="project" value="TreeGrafter"/>
</dbReference>
<sequence>MSDPETVFSPLALTGPLPFLPLAQGDVDYDTASRQQPGLLDHLLEQEGTGVILVRGEKVAVPRGKGALASRTGASIRLATLPAAYLRGPLAGSTGQSEPPCYYLGTADRQAWMALDLNLACSGRAVQDPLRDLAQAADQRFDWLALREYAPHGRPRQVGLATCAVALSVWHGRQAFCPRCGAPVHPCQAGWAQICQGSASGDRHTLFPRIEPAVIMAVVDSRDRLLLQHNRQWAPGFRSVTAGFVEAGENLEHAVRRETLEEVGLNLGEMRYLGSQPWPFPSSLMVAFRARSLNTDIRVDGQETDDANWFTRKELGAALASGRLRIPQTASVARYMIEQWYGSEL</sequence>
<dbReference type="AlphaFoldDB" id="A0A0F4L1U4"/>
<comment type="caution">
    <text evidence="11">The sequence shown here is derived from an EMBL/GenBank/DDBJ whole genome shotgun (WGS) entry which is preliminary data.</text>
</comment>
<evidence type="ECO:0000256" key="9">
    <source>
        <dbReference type="ARBA" id="ARBA00023679"/>
    </source>
</evidence>
<dbReference type="InterPro" id="IPR000086">
    <property type="entry name" value="NUDIX_hydrolase_dom"/>
</dbReference>
<dbReference type="InterPro" id="IPR049734">
    <property type="entry name" value="NudC-like_C"/>
</dbReference>
<evidence type="ECO:0000256" key="8">
    <source>
        <dbReference type="ARBA" id="ARBA00023027"/>
    </source>
</evidence>
<organism evidence="11 12">
    <name type="scientific">Bifidobacterium asteroides</name>
    <dbReference type="NCBI Taxonomy" id="1684"/>
    <lineage>
        <taxon>Bacteria</taxon>
        <taxon>Bacillati</taxon>
        <taxon>Actinomycetota</taxon>
        <taxon>Actinomycetes</taxon>
        <taxon>Bifidobacteriales</taxon>
        <taxon>Bifidobacteriaceae</taxon>
        <taxon>Bifidobacterium</taxon>
    </lineage>
</organism>
<dbReference type="GO" id="GO:0046872">
    <property type="term" value="F:metal ion binding"/>
    <property type="evidence" value="ECO:0007669"/>
    <property type="project" value="UniProtKB-KW"/>
</dbReference>
<feature type="domain" description="Nudix hydrolase" evidence="10">
    <location>
        <begin position="208"/>
        <end position="332"/>
    </location>
</feature>
<dbReference type="SUPFAM" id="SSF55811">
    <property type="entry name" value="Nudix"/>
    <property type="match status" value="1"/>
</dbReference>
<evidence type="ECO:0000259" key="10">
    <source>
        <dbReference type="PROSITE" id="PS51462"/>
    </source>
</evidence>
<dbReference type="Pfam" id="PF00293">
    <property type="entry name" value="NUDIX"/>
    <property type="match status" value="1"/>
</dbReference>
<comment type="cofactor">
    <cofactor evidence="1">
        <name>Mg(2+)</name>
        <dbReference type="ChEBI" id="CHEBI:18420"/>
    </cofactor>
</comment>
<evidence type="ECO:0000313" key="11">
    <source>
        <dbReference type="EMBL" id="KJY52635.1"/>
    </source>
</evidence>
<dbReference type="InterPro" id="IPR020084">
    <property type="entry name" value="NUDIX_hydrolase_CS"/>
</dbReference>
<dbReference type="Gene3D" id="3.90.79.20">
    <property type="match status" value="1"/>
</dbReference>
<dbReference type="InterPro" id="IPR050241">
    <property type="entry name" value="NAD-cap_RNA_hydrolase_NudC"/>
</dbReference>
<evidence type="ECO:0000256" key="7">
    <source>
        <dbReference type="ARBA" id="ARBA00022842"/>
    </source>
</evidence>
<name>A0A0F4L1U4_9BIFI</name>
<evidence type="ECO:0000256" key="3">
    <source>
        <dbReference type="ARBA" id="ARBA00009595"/>
    </source>
</evidence>
<reference evidence="11 12" key="1">
    <citation type="submission" date="2014-12" db="EMBL/GenBank/DDBJ databases">
        <title>Comparative genomics of the lactic acid bacteria isolated from the honey bee gut.</title>
        <authorList>
            <person name="Ellegaard K.M."/>
            <person name="Tamarit D."/>
            <person name="Javelind E."/>
            <person name="Olofsson T."/>
            <person name="Andersson S.G."/>
            <person name="Vasquez A."/>
        </authorList>
    </citation>
    <scope>NUCLEOTIDE SEQUENCE [LARGE SCALE GENOMIC DNA]</scope>
    <source>
        <strain evidence="11 12">Bin2</strain>
    </source>
</reference>
<dbReference type="EMBL" id="JWME01000004">
    <property type="protein sequence ID" value="KJY52635.1"/>
    <property type="molecule type" value="Genomic_DNA"/>
</dbReference>
<evidence type="ECO:0000313" key="12">
    <source>
        <dbReference type="Proteomes" id="UP000033648"/>
    </source>
</evidence>
<gene>
    <name evidence="11" type="ORF">JF69_03290</name>
</gene>
<dbReference type="Gene3D" id="3.90.79.10">
    <property type="entry name" value="Nucleoside Triphosphate Pyrophosphohydrolase"/>
    <property type="match status" value="1"/>
</dbReference>
<evidence type="ECO:0000256" key="6">
    <source>
        <dbReference type="ARBA" id="ARBA00022801"/>
    </source>
</evidence>
<evidence type="ECO:0000256" key="5">
    <source>
        <dbReference type="ARBA" id="ARBA00022723"/>
    </source>
</evidence>
<proteinExistence type="inferred from homology"/>
<dbReference type="GO" id="GO:0005829">
    <property type="term" value="C:cytosol"/>
    <property type="evidence" value="ECO:0007669"/>
    <property type="project" value="TreeGrafter"/>
</dbReference>
<evidence type="ECO:0000256" key="1">
    <source>
        <dbReference type="ARBA" id="ARBA00001946"/>
    </source>
</evidence>